<dbReference type="PANTHER" id="PTHR42804">
    <property type="entry name" value="ALDEHYDE DEHYDROGENASE"/>
    <property type="match status" value="1"/>
</dbReference>
<dbReference type="InterPro" id="IPR016163">
    <property type="entry name" value="Ald_DH_C"/>
</dbReference>
<dbReference type="GO" id="GO:0004029">
    <property type="term" value="F:aldehyde dehydrogenase (NAD+) activity"/>
    <property type="evidence" value="ECO:0007669"/>
    <property type="project" value="UniProtKB-EC"/>
</dbReference>
<evidence type="ECO:0000313" key="7">
    <source>
        <dbReference type="EMBL" id="SON55410.1"/>
    </source>
</evidence>
<dbReference type="Gene3D" id="3.40.309.10">
    <property type="entry name" value="Aldehyde Dehydrogenase, Chain A, domain 2"/>
    <property type="match status" value="1"/>
</dbReference>
<evidence type="ECO:0000256" key="4">
    <source>
        <dbReference type="ARBA" id="ARBA00024226"/>
    </source>
</evidence>
<comment type="similarity">
    <text evidence="1">Belongs to the aldehyde dehydrogenase family.</text>
</comment>
<dbReference type="InterPro" id="IPR016162">
    <property type="entry name" value="Ald_DH_N"/>
</dbReference>
<dbReference type="CDD" id="cd07138">
    <property type="entry name" value="ALDH_CddD_SSP0762"/>
    <property type="match status" value="1"/>
</dbReference>
<protein>
    <recommendedName>
        <fullName evidence="4">aldehyde dehydrogenase (NAD(+))</fullName>
        <ecNumber evidence="4">1.2.1.3</ecNumber>
    </recommendedName>
</protein>
<dbReference type="PROSITE" id="PS00070">
    <property type="entry name" value="ALDEHYDE_DEHYDR_CYS"/>
    <property type="match status" value="1"/>
</dbReference>
<keyword evidence="3" id="KW-0558">Oxidation</keyword>
<dbReference type="EC" id="1.2.1.3" evidence="4"/>
<dbReference type="Pfam" id="PF00171">
    <property type="entry name" value="Aldedh"/>
    <property type="match status" value="1"/>
</dbReference>
<dbReference type="SUPFAM" id="SSF53720">
    <property type="entry name" value="ALDH-like"/>
    <property type="match status" value="1"/>
</dbReference>
<dbReference type="Gene3D" id="3.40.605.10">
    <property type="entry name" value="Aldehyde Dehydrogenase, Chain A, domain 1"/>
    <property type="match status" value="1"/>
</dbReference>
<evidence type="ECO:0000256" key="2">
    <source>
        <dbReference type="ARBA" id="ARBA00023002"/>
    </source>
</evidence>
<dbReference type="InterPro" id="IPR016160">
    <property type="entry name" value="Ald_DH_CS_CYS"/>
</dbReference>
<dbReference type="Proteomes" id="UP000223606">
    <property type="component" value="Chromosome 1"/>
</dbReference>
<dbReference type="OrthoDB" id="9812625at2"/>
<evidence type="ECO:0000313" key="8">
    <source>
        <dbReference type="Proteomes" id="UP000223606"/>
    </source>
</evidence>
<keyword evidence="8" id="KW-1185">Reference proteome</keyword>
<keyword evidence="2 7" id="KW-0560">Oxidoreductase</keyword>
<dbReference type="AlphaFoldDB" id="A0A2C9D5E2"/>
<evidence type="ECO:0000256" key="3">
    <source>
        <dbReference type="ARBA" id="ARBA00023097"/>
    </source>
</evidence>
<dbReference type="EMBL" id="LT960614">
    <property type="protein sequence ID" value="SON55410.1"/>
    <property type="molecule type" value="Genomic_DNA"/>
</dbReference>
<sequence length="476" mass="50743">MRLIDTAYIDGAFVPVTGEEELQIINPANERTIGSLRVASREDARRAIAVAHRAQEGLAKTAKAERLDMLTSLQDAILRRSDDIRDVTIEEYGAPVSRARWISRYASDCFGYAAEALRDYDFERRIGDATVRMEPVGVSALIAPWNAVSGTICSKLASALAGGCATVIKPSELSGLQSQVVAEALHGAGLPAGTFNIVNGRGKDVGDELSTNPDVARISFTGSTATGKIIARAAAETIKRVGLSLSGKSATIIMEDADLATAVPMALDGGFQNNGQACIAGTRILVPADRLNDVYALVRPAMARLKVGLPSDPNTAIGPLASAAQYERIQRFIARGLEQGAKLLAGGLGKPYGLDTGFFVKPTVFAEVSNDMDIAREEIFGPVLSIIPFRDEEDAIRIANDSAYGLEAYVYSIDPHRARCVADRLHTGSVLINQIAPDLRAPFGGVKQSGIGREFGHFGLEAFLEAKSIAGHYTRV</sequence>
<dbReference type="FunFam" id="3.40.309.10:FF:000012">
    <property type="entry name" value="Betaine aldehyde dehydrogenase"/>
    <property type="match status" value="1"/>
</dbReference>
<evidence type="ECO:0000256" key="1">
    <source>
        <dbReference type="ARBA" id="ARBA00009986"/>
    </source>
</evidence>
<accession>A0A2C9D5E2</accession>
<reference evidence="8" key="1">
    <citation type="submission" date="2017-09" db="EMBL/GenBank/DDBJ databases">
        <title>Genome sequence of Nannocystis excedens DSM 71.</title>
        <authorList>
            <person name="Blom J."/>
        </authorList>
    </citation>
    <scope>NUCLEOTIDE SEQUENCE [LARGE SCALE GENOMIC DNA]</scope>
    <source>
        <strain evidence="8">type strain: E19</strain>
    </source>
</reference>
<dbReference type="PANTHER" id="PTHR42804:SF1">
    <property type="entry name" value="ALDEHYDE DEHYDROGENASE-RELATED"/>
    <property type="match status" value="1"/>
</dbReference>
<dbReference type="KEGG" id="hdi:HDIA_1869"/>
<organism evidence="7 8">
    <name type="scientific">Hartmannibacter diazotrophicus</name>
    <dbReference type="NCBI Taxonomy" id="1482074"/>
    <lineage>
        <taxon>Bacteria</taxon>
        <taxon>Pseudomonadati</taxon>
        <taxon>Pseudomonadota</taxon>
        <taxon>Alphaproteobacteria</taxon>
        <taxon>Hyphomicrobiales</taxon>
        <taxon>Pleomorphomonadaceae</taxon>
        <taxon>Hartmannibacter</taxon>
    </lineage>
</organism>
<dbReference type="FunFam" id="3.40.605.10:FF:000007">
    <property type="entry name" value="NAD/NADP-dependent betaine aldehyde dehydrogenase"/>
    <property type="match status" value="1"/>
</dbReference>
<dbReference type="InterPro" id="IPR015590">
    <property type="entry name" value="Aldehyde_DH_dom"/>
</dbReference>
<feature type="domain" description="Aldehyde dehydrogenase" evidence="6">
    <location>
        <begin position="17"/>
        <end position="469"/>
    </location>
</feature>
<evidence type="ECO:0000259" key="6">
    <source>
        <dbReference type="Pfam" id="PF00171"/>
    </source>
</evidence>
<gene>
    <name evidence="7" type="primary">ald_2</name>
    <name evidence="7" type="ORF">HDIA_1869</name>
</gene>
<dbReference type="RefSeq" id="WP_099555926.1">
    <property type="nucleotide sequence ID" value="NZ_LT960614.1"/>
</dbReference>
<comment type="catalytic activity">
    <reaction evidence="5">
        <text>an aldehyde + NAD(+) + H2O = a carboxylate + NADH + 2 H(+)</text>
        <dbReference type="Rhea" id="RHEA:16185"/>
        <dbReference type="ChEBI" id="CHEBI:15377"/>
        <dbReference type="ChEBI" id="CHEBI:15378"/>
        <dbReference type="ChEBI" id="CHEBI:17478"/>
        <dbReference type="ChEBI" id="CHEBI:29067"/>
        <dbReference type="ChEBI" id="CHEBI:57540"/>
        <dbReference type="ChEBI" id="CHEBI:57945"/>
        <dbReference type="EC" id="1.2.1.3"/>
    </reaction>
</comment>
<dbReference type="InterPro" id="IPR016161">
    <property type="entry name" value="Ald_DH/histidinol_DH"/>
</dbReference>
<evidence type="ECO:0000256" key="5">
    <source>
        <dbReference type="ARBA" id="ARBA00049194"/>
    </source>
</evidence>
<proteinExistence type="inferred from homology"/>
<name>A0A2C9D5E2_9HYPH</name>